<dbReference type="RefSeq" id="XP_010868422.1">
    <property type="nucleotide sequence ID" value="XM_010870120.5"/>
</dbReference>
<dbReference type="CTD" id="119392"/>
<keyword evidence="13" id="KW-1185">Reference proteome</keyword>
<evidence type="ECO:0000256" key="9">
    <source>
        <dbReference type="ARBA" id="ARBA00023242"/>
    </source>
</evidence>
<feature type="compositionally biased region" description="Polar residues" evidence="11">
    <location>
        <begin position="1"/>
        <end position="36"/>
    </location>
</feature>
<keyword evidence="5" id="KW-0805">Transcription regulation</keyword>
<gene>
    <name evidence="12" type="primary">SFR1</name>
</gene>
<dbReference type="OrthoDB" id="10051617at2759"/>
<keyword evidence="9" id="KW-0539">Nucleus</keyword>
<dbReference type="FunCoup" id="A0A6Q2XPP9">
    <property type="interactions" value="1037"/>
</dbReference>
<feature type="region of interest" description="Disordered" evidence="11">
    <location>
        <begin position="1"/>
        <end position="97"/>
    </location>
</feature>
<evidence type="ECO:0000256" key="11">
    <source>
        <dbReference type="SAM" id="MobiDB-lite"/>
    </source>
</evidence>
<comment type="subcellular location">
    <subcellularLocation>
        <location evidence="1">Nucleus</location>
    </subcellularLocation>
</comment>
<dbReference type="AlphaFoldDB" id="A0A6Q2XPP9"/>
<feature type="compositionally biased region" description="Polar residues" evidence="11">
    <location>
        <begin position="70"/>
        <end position="84"/>
    </location>
</feature>
<evidence type="ECO:0000256" key="5">
    <source>
        <dbReference type="ARBA" id="ARBA00023015"/>
    </source>
</evidence>
<proteinExistence type="inferred from homology"/>
<reference evidence="12" key="3">
    <citation type="submission" date="2025-08" db="UniProtKB">
        <authorList>
            <consortium name="Ensembl"/>
        </authorList>
    </citation>
    <scope>IDENTIFICATION</scope>
</reference>
<sequence length="199" mass="23094">MENTQKTNKLTSVYSTPCNLETSPCESSAQKPKQQMSFSLKERLKRSRRSFTSPVSVVKRLKISEDDDQQPQMNIDNRNDTQPTENRRAEVPGCMPETFQPSSTDLLERQNQLQKEVKERTETLRRLKMVKMYRGKNDLTQLRILIDKWRRCSQAALYDLQSDVLVDGKKTSISQLIDLFGLEDGILHFDRTEEDFTSA</sequence>
<dbReference type="PANTHER" id="PTHR28643">
    <property type="entry name" value="SWI5-DEPENDENT RECOMBINATION DNA REPAIR PROTEIN 1 HOMOLOG"/>
    <property type="match status" value="1"/>
</dbReference>
<dbReference type="GO" id="GO:0003713">
    <property type="term" value="F:transcription coactivator activity"/>
    <property type="evidence" value="ECO:0007669"/>
    <property type="project" value="InterPro"/>
</dbReference>
<evidence type="ECO:0000256" key="2">
    <source>
        <dbReference type="ARBA" id="ARBA00008729"/>
    </source>
</evidence>
<dbReference type="GeneID" id="105010652"/>
<evidence type="ECO:0000256" key="7">
    <source>
        <dbReference type="ARBA" id="ARBA00023163"/>
    </source>
</evidence>
<dbReference type="InterPro" id="IPR018468">
    <property type="entry name" value="SFR1/Mei5"/>
</dbReference>
<dbReference type="GeneTree" id="ENSGT00390000018550"/>
<accession>A0A6Q2XPP9</accession>
<dbReference type="GO" id="GO:0032798">
    <property type="term" value="C:Swi5-Sfr1 complex"/>
    <property type="evidence" value="ECO:0007669"/>
    <property type="project" value="InterPro"/>
</dbReference>
<dbReference type="OMA" id="RSFNANF"/>
<dbReference type="PANTHER" id="PTHR28643:SF1">
    <property type="entry name" value="SWI5-DEPENDENT RECOMBINATION DNA REPAIR PROTEIN 1 HOMOLOG"/>
    <property type="match status" value="1"/>
</dbReference>
<keyword evidence="6" id="KW-0175">Coiled coil</keyword>
<evidence type="ECO:0000256" key="3">
    <source>
        <dbReference type="ARBA" id="ARBA00014688"/>
    </source>
</evidence>
<dbReference type="Gene3D" id="6.10.140.1020">
    <property type="match status" value="1"/>
</dbReference>
<comment type="similarity">
    <text evidence="2">Belongs to the SFR1/MEI5 family.</text>
</comment>
<reference evidence="12" key="4">
    <citation type="submission" date="2025-09" db="UniProtKB">
        <authorList>
            <consortium name="Ensembl"/>
        </authorList>
    </citation>
    <scope>IDENTIFICATION</scope>
</reference>
<evidence type="ECO:0000256" key="10">
    <source>
        <dbReference type="ARBA" id="ARBA00033234"/>
    </source>
</evidence>
<reference evidence="12" key="2">
    <citation type="submission" date="2020-02" db="EMBL/GenBank/DDBJ databases">
        <title>Esox lucius (northern pike) genome, fEsoLuc1, primary haplotype.</title>
        <authorList>
            <person name="Myers G."/>
            <person name="Karagic N."/>
            <person name="Meyer A."/>
            <person name="Pippel M."/>
            <person name="Reichard M."/>
            <person name="Winkler S."/>
            <person name="Tracey A."/>
            <person name="Sims Y."/>
            <person name="Howe K."/>
            <person name="Rhie A."/>
            <person name="Formenti G."/>
            <person name="Durbin R."/>
            <person name="Fedrigo O."/>
            <person name="Jarvis E.D."/>
        </authorList>
    </citation>
    <scope>NUCLEOTIDE SEQUENCE [LARGE SCALE GENOMIC DNA]</scope>
</reference>
<keyword evidence="4" id="KW-0227">DNA damage</keyword>
<organism evidence="12 13">
    <name type="scientific">Esox lucius</name>
    <name type="common">Northern pike</name>
    <dbReference type="NCBI Taxonomy" id="8010"/>
    <lineage>
        <taxon>Eukaryota</taxon>
        <taxon>Metazoa</taxon>
        <taxon>Chordata</taxon>
        <taxon>Craniata</taxon>
        <taxon>Vertebrata</taxon>
        <taxon>Euteleostomi</taxon>
        <taxon>Actinopterygii</taxon>
        <taxon>Neopterygii</taxon>
        <taxon>Teleostei</taxon>
        <taxon>Protacanthopterygii</taxon>
        <taxon>Esociformes</taxon>
        <taxon>Esocidae</taxon>
        <taxon>Esox</taxon>
    </lineage>
</organism>
<dbReference type="KEGG" id="els:105010652"/>
<name>A0A6Q2XPP9_ESOLU</name>
<evidence type="ECO:0000256" key="8">
    <source>
        <dbReference type="ARBA" id="ARBA00023204"/>
    </source>
</evidence>
<evidence type="ECO:0000313" key="12">
    <source>
        <dbReference type="Ensembl" id="ENSELUP00000055127.1"/>
    </source>
</evidence>
<dbReference type="GO" id="GO:0000724">
    <property type="term" value="P:double-strand break repair via homologous recombination"/>
    <property type="evidence" value="ECO:0007669"/>
    <property type="project" value="InterPro"/>
</dbReference>
<dbReference type="Proteomes" id="UP000265140">
    <property type="component" value="Chromosome 6"/>
</dbReference>
<protein>
    <recommendedName>
        <fullName evidence="3">Swi5-dependent recombination DNA repair protein 1 homolog</fullName>
    </recommendedName>
    <alternativeName>
        <fullName evidence="10">Meiosis protein 5 homolog</fullName>
    </alternativeName>
</protein>
<reference evidence="13" key="1">
    <citation type="journal article" date="2014" name="PLoS ONE">
        <title>The genome and linkage map of the northern pike (Esox lucius): conserved synteny revealed between the salmonid sister group and the Neoteleostei.</title>
        <authorList>
            <person name="Rondeau E.B."/>
            <person name="Minkley D.R."/>
            <person name="Leong J.S."/>
            <person name="Messmer A.M."/>
            <person name="Jantzen J.R."/>
            <person name="von Schalburg K.R."/>
            <person name="Lemon C."/>
            <person name="Bird N.H."/>
            <person name="Koop B.F."/>
        </authorList>
    </citation>
    <scope>NUCLEOTIDE SEQUENCE</scope>
</reference>
<keyword evidence="8" id="KW-0234">DNA repair</keyword>
<dbReference type="Bgee" id="ENSELUG00000026371">
    <property type="expression patterns" value="Expressed in testis and 14 other cell types or tissues"/>
</dbReference>
<evidence type="ECO:0000256" key="1">
    <source>
        <dbReference type="ARBA" id="ARBA00004123"/>
    </source>
</evidence>
<dbReference type="Pfam" id="PF10376">
    <property type="entry name" value="Mei5"/>
    <property type="match status" value="2"/>
</dbReference>
<evidence type="ECO:0000313" key="13">
    <source>
        <dbReference type="Proteomes" id="UP000265140"/>
    </source>
</evidence>
<keyword evidence="7" id="KW-0804">Transcription</keyword>
<dbReference type="InterPro" id="IPR042429">
    <property type="entry name" value="SFR1"/>
</dbReference>
<dbReference type="Ensembl" id="ENSELUT00000081336.2">
    <property type="protein sequence ID" value="ENSELUP00000055127.1"/>
    <property type="gene ID" value="ENSELUG00000026371.2"/>
</dbReference>
<evidence type="ECO:0000256" key="6">
    <source>
        <dbReference type="ARBA" id="ARBA00023054"/>
    </source>
</evidence>
<dbReference type="InParanoid" id="A0A6Q2XPP9"/>
<evidence type="ECO:0000256" key="4">
    <source>
        <dbReference type="ARBA" id="ARBA00022763"/>
    </source>
</evidence>